<dbReference type="Proteomes" id="UP000253104">
    <property type="component" value="Chromosome mHSR5_C"/>
</dbReference>
<keyword evidence="1" id="KW-0812">Transmembrane</keyword>
<organism evidence="2 3">
    <name type="scientific">Burkholderia pyrrocinia</name>
    <name type="common">Pseudomonas pyrrocinia</name>
    <dbReference type="NCBI Taxonomy" id="60550"/>
    <lineage>
        <taxon>Bacteria</taxon>
        <taxon>Pseudomonadati</taxon>
        <taxon>Pseudomonadota</taxon>
        <taxon>Betaproteobacteria</taxon>
        <taxon>Burkholderiales</taxon>
        <taxon>Burkholderiaceae</taxon>
        <taxon>Burkholderia</taxon>
        <taxon>Burkholderia cepacia complex</taxon>
    </lineage>
</organism>
<reference evidence="2 3" key="1">
    <citation type="journal article" date="2018" name="ISME J.">
        <title>Involvement of Burkholderiaceae and sulfurous volatiles in disease-suppressive soils.</title>
        <authorList>
            <person name="Carrion V.J."/>
            <person name="Cordovez V."/>
            <person name="Tyc O."/>
            <person name="Etalo D.W."/>
            <person name="de Bruijn I."/>
            <person name="de Jager V.C."/>
            <person name="Medema M.H."/>
            <person name="Eberl L."/>
            <person name="Raaijmakers J.M."/>
        </authorList>
    </citation>
    <scope>NUCLEOTIDE SEQUENCE [LARGE SCALE GENOMIC DNA]</scope>
    <source>
        <strain evidence="3">mHSR5</strain>
    </source>
</reference>
<keyword evidence="1" id="KW-1133">Transmembrane helix</keyword>
<dbReference type="AlphaFoldDB" id="A0A2Z5N9U4"/>
<protein>
    <submittedName>
        <fullName evidence="2">Uncharacterized protein</fullName>
    </submittedName>
</protein>
<feature type="transmembrane region" description="Helical" evidence="1">
    <location>
        <begin position="25"/>
        <end position="46"/>
    </location>
</feature>
<proteinExistence type="predicted"/>
<evidence type="ECO:0000313" key="2">
    <source>
        <dbReference type="EMBL" id="AXF25594.1"/>
    </source>
</evidence>
<name>A0A2Z5N9U4_BURPY</name>
<gene>
    <name evidence="2" type="ORF">CUJ89_34665</name>
</gene>
<sequence length="220" mass="23297">MPALPFALFPSVSRAEAGELGGIAMAALTVASVFWVVLTLVVFVLLRRRMPILKRLACTVLFFFLPALLLGGELLKEYALDGYSGRDEVTTQPLVVLGATFPPGSHAVYDGAGGFFGWGAKRALQSIHSPHPVLLGNVPIDGLIFIPENCCDRARAEVSAGTIIDGLPCGDAVFDLTPTGPALRSCFMAAPVLWRGNQLVAGSFVDLTAPLSMQGLQDTK</sequence>
<dbReference type="EMBL" id="CP024904">
    <property type="protein sequence ID" value="AXF25594.1"/>
    <property type="molecule type" value="Genomic_DNA"/>
</dbReference>
<evidence type="ECO:0000256" key="1">
    <source>
        <dbReference type="SAM" id="Phobius"/>
    </source>
</evidence>
<accession>A0A2Z5N9U4</accession>
<feature type="transmembrane region" description="Helical" evidence="1">
    <location>
        <begin position="53"/>
        <end position="71"/>
    </location>
</feature>
<keyword evidence="1" id="KW-0472">Membrane</keyword>
<evidence type="ECO:0000313" key="3">
    <source>
        <dbReference type="Proteomes" id="UP000253104"/>
    </source>
</evidence>